<name>A0A418Q5A0_9CORY</name>
<evidence type="ECO:0000313" key="3">
    <source>
        <dbReference type="Proteomes" id="UP000285278"/>
    </source>
</evidence>
<dbReference type="AlphaFoldDB" id="A0A418Q5A0"/>
<keyword evidence="1" id="KW-0812">Transmembrane</keyword>
<keyword evidence="3" id="KW-1185">Reference proteome</keyword>
<evidence type="ECO:0000256" key="1">
    <source>
        <dbReference type="SAM" id="Phobius"/>
    </source>
</evidence>
<keyword evidence="1" id="KW-0472">Membrane</keyword>
<feature type="transmembrane region" description="Helical" evidence="1">
    <location>
        <begin position="197"/>
        <end position="214"/>
    </location>
</feature>
<dbReference type="Proteomes" id="UP000285278">
    <property type="component" value="Unassembled WGS sequence"/>
</dbReference>
<feature type="transmembrane region" description="Helical" evidence="1">
    <location>
        <begin position="6"/>
        <end position="27"/>
    </location>
</feature>
<evidence type="ECO:0000313" key="2">
    <source>
        <dbReference type="EMBL" id="RIX33729.1"/>
    </source>
</evidence>
<gene>
    <name evidence="2" type="ORF">D3M95_09415</name>
</gene>
<evidence type="ECO:0008006" key="4">
    <source>
        <dbReference type="Google" id="ProtNLM"/>
    </source>
</evidence>
<dbReference type="EMBL" id="QXJK01000012">
    <property type="protein sequence ID" value="RIX33729.1"/>
    <property type="molecule type" value="Genomic_DNA"/>
</dbReference>
<accession>A0A418Q5A0</accession>
<comment type="caution">
    <text evidence="2">The sequence shown here is derived from an EMBL/GenBank/DDBJ whole genome shotgun (WGS) entry which is preliminary data.</text>
</comment>
<feature type="transmembrane region" description="Helical" evidence="1">
    <location>
        <begin position="75"/>
        <end position="92"/>
    </location>
</feature>
<sequence>MFHAVSFALMDSINVLLIGVLFAVAVIHPNPRRYGKVATLLVAGDWFGVLILSIPTLAVLHRYESQIRTALESAQFGWVLVIFGLISVVLTLRGGDPAPLIARLTKPLRVPSVATFFSGSALGIIQSITSVPFFIGIAYLTTTDLSTVARYLALVLYATLALSLPAFSGLALGFVLRYPNSWLATFIANLRHRKDTLAKSAGYVVAAILILLGLPKIL</sequence>
<protein>
    <recommendedName>
        <fullName evidence="4">GAP family protein</fullName>
    </recommendedName>
</protein>
<keyword evidence="1" id="KW-1133">Transmembrane helix</keyword>
<feature type="transmembrane region" description="Helical" evidence="1">
    <location>
        <begin position="113"/>
        <end position="139"/>
    </location>
</feature>
<feature type="transmembrane region" description="Helical" evidence="1">
    <location>
        <begin position="151"/>
        <end position="176"/>
    </location>
</feature>
<proteinExistence type="predicted"/>
<reference evidence="2 3" key="1">
    <citation type="submission" date="2018-09" db="EMBL/GenBank/DDBJ databases">
        <title>Optimization and identification of Corynebacterium falsenii FN1-14 from fish paste.</title>
        <authorList>
            <person name="Daroonpunt R."/>
            <person name="Tanasupawat S."/>
        </authorList>
    </citation>
    <scope>NUCLEOTIDE SEQUENCE [LARGE SCALE GENOMIC DNA]</scope>
    <source>
        <strain evidence="2 3">FN1-14</strain>
    </source>
</reference>
<organism evidence="2 3">
    <name type="scientific">Corynebacterium falsenii</name>
    <dbReference type="NCBI Taxonomy" id="108486"/>
    <lineage>
        <taxon>Bacteria</taxon>
        <taxon>Bacillati</taxon>
        <taxon>Actinomycetota</taxon>
        <taxon>Actinomycetes</taxon>
        <taxon>Mycobacteriales</taxon>
        <taxon>Corynebacteriaceae</taxon>
        <taxon>Corynebacterium</taxon>
    </lineage>
</organism>
<dbReference type="OrthoDB" id="4375110at2"/>
<feature type="transmembrane region" description="Helical" evidence="1">
    <location>
        <begin position="39"/>
        <end position="63"/>
    </location>
</feature>